<organism evidence="3 4">
    <name type="scientific">Roseovarius marisflavi</name>
    <dbReference type="NCBI Taxonomy" id="1054996"/>
    <lineage>
        <taxon>Bacteria</taxon>
        <taxon>Pseudomonadati</taxon>
        <taxon>Pseudomonadota</taxon>
        <taxon>Alphaproteobacteria</taxon>
        <taxon>Rhodobacterales</taxon>
        <taxon>Roseobacteraceae</taxon>
        <taxon>Roseovarius</taxon>
    </lineage>
</organism>
<accession>A0A1M6XD63</accession>
<evidence type="ECO:0000313" key="4">
    <source>
        <dbReference type="Proteomes" id="UP000184191"/>
    </source>
</evidence>
<keyword evidence="1" id="KW-0812">Transmembrane</keyword>
<gene>
    <name evidence="3" type="ORF">SAMN05444414_10448</name>
</gene>
<proteinExistence type="predicted"/>
<sequence length="170" mass="17090">MIRNSFIAAGLLTVMFGGIADAATFNLEYTLGSGDVVTATVQGAVNSGDANLVNVASVSDAAFNGLSFGPLGFSASTLGAADGSGILSFDGLATEFLACDSSACSEGFLISVADTFGAPVYISSTFFSGAFEEFDSARYSLSAVPLPAAMPLLLAALGGLGFIARRRKAA</sequence>
<feature type="transmembrane region" description="Helical" evidence="1">
    <location>
        <begin position="144"/>
        <end position="164"/>
    </location>
</feature>
<protein>
    <submittedName>
        <fullName evidence="3">VPLPA-CTERM protein sorting domain-containing protein</fullName>
    </submittedName>
</protein>
<dbReference type="InterPro" id="IPR022472">
    <property type="entry name" value="VPLPA-CTERM"/>
</dbReference>
<dbReference type="NCBIfam" id="TIGR03370">
    <property type="entry name" value="VPLPA-CTERM"/>
    <property type="match status" value="1"/>
</dbReference>
<keyword evidence="2" id="KW-0732">Signal</keyword>
<dbReference type="Proteomes" id="UP000184191">
    <property type="component" value="Unassembled WGS sequence"/>
</dbReference>
<name>A0A1M6XD63_9RHOB</name>
<evidence type="ECO:0000256" key="2">
    <source>
        <dbReference type="SAM" id="SignalP"/>
    </source>
</evidence>
<dbReference type="RefSeq" id="WP_170865028.1">
    <property type="nucleotide sequence ID" value="NZ_FRBN01000004.1"/>
</dbReference>
<reference evidence="4" key="1">
    <citation type="submission" date="2016-11" db="EMBL/GenBank/DDBJ databases">
        <authorList>
            <person name="Varghese N."/>
            <person name="Submissions S."/>
        </authorList>
    </citation>
    <scope>NUCLEOTIDE SEQUENCE [LARGE SCALE GENOMIC DNA]</scope>
    <source>
        <strain evidence="4">DSM 29327</strain>
    </source>
</reference>
<dbReference type="EMBL" id="FRBN01000004">
    <property type="protein sequence ID" value="SHL03863.1"/>
    <property type="molecule type" value="Genomic_DNA"/>
</dbReference>
<evidence type="ECO:0000313" key="3">
    <source>
        <dbReference type="EMBL" id="SHL03863.1"/>
    </source>
</evidence>
<evidence type="ECO:0000256" key="1">
    <source>
        <dbReference type="SAM" id="Phobius"/>
    </source>
</evidence>
<keyword evidence="1" id="KW-1133">Transmembrane helix</keyword>
<feature type="chain" id="PRO_5012680701" evidence="2">
    <location>
        <begin position="23"/>
        <end position="170"/>
    </location>
</feature>
<dbReference type="AlphaFoldDB" id="A0A1M6XD63"/>
<feature type="signal peptide" evidence="2">
    <location>
        <begin position="1"/>
        <end position="22"/>
    </location>
</feature>
<keyword evidence="4" id="KW-1185">Reference proteome</keyword>
<keyword evidence="1" id="KW-0472">Membrane</keyword>